<organism evidence="2 3">
    <name type="scientific">Portunus trituberculatus</name>
    <name type="common">Swimming crab</name>
    <name type="synonym">Neptunus trituberculatus</name>
    <dbReference type="NCBI Taxonomy" id="210409"/>
    <lineage>
        <taxon>Eukaryota</taxon>
        <taxon>Metazoa</taxon>
        <taxon>Ecdysozoa</taxon>
        <taxon>Arthropoda</taxon>
        <taxon>Crustacea</taxon>
        <taxon>Multicrustacea</taxon>
        <taxon>Malacostraca</taxon>
        <taxon>Eumalacostraca</taxon>
        <taxon>Eucarida</taxon>
        <taxon>Decapoda</taxon>
        <taxon>Pleocyemata</taxon>
        <taxon>Brachyura</taxon>
        <taxon>Eubrachyura</taxon>
        <taxon>Portunoidea</taxon>
        <taxon>Portunidae</taxon>
        <taxon>Portuninae</taxon>
        <taxon>Portunus</taxon>
    </lineage>
</organism>
<keyword evidence="3" id="KW-1185">Reference proteome</keyword>
<proteinExistence type="predicted"/>
<dbReference type="EMBL" id="VSRR010085906">
    <property type="protein sequence ID" value="MPC90879.1"/>
    <property type="molecule type" value="Genomic_DNA"/>
</dbReference>
<feature type="region of interest" description="Disordered" evidence="1">
    <location>
        <begin position="77"/>
        <end position="103"/>
    </location>
</feature>
<protein>
    <submittedName>
        <fullName evidence="2">Uncharacterized protein</fullName>
    </submittedName>
</protein>
<comment type="caution">
    <text evidence="2">The sequence shown here is derived from an EMBL/GenBank/DDBJ whole genome shotgun (WGS) entry which is preliminary data.</text>
</comment>
<gene>
    <name evidence="2" type="ORF">E2C01_085883</name>
</gene>
<sequence>MVQACKDLEGEWKQVSPQHDLCNVFLLQIALLDSIPALWHSSRHMELSLAKKEVAYQTECPSWQMTEANTWRENKSPAITGTHGLSHKSPGRPEGRRVFRAKA</sequence>
<dbReference type="AlphaFoldDB" id="A0A5B7J7V7"/>
<evidence type="ECO:0000313" key="3">
    <source>
        <dbReference type="Proteomes" id="UP000324222"/>
    </source>
</evidence>
<name>A0A5B7J7V7_PORTR</name>
<accession>A0A5B7J7V7</accession>
<reference evidence="2 3" key="1">
    <citation type="submission" date="2019-05" db="EMBL/GenBank/DDBJ databases">
        <title>Another draft genome of Portunus trituberculatus and its Hox gene families provides insights of decapod evolution.</title>
        <authorList>
            <person name="Jeong J.-H."/>
            <person name="Song I."/>
            <person name="Kim S."/>
            <person name="Choi T."/>
            <person name="Kim D."/>
            <person name="Ryu S."/>
            <person name="Kim W."/>
        </authorList>
    </citation>
    <scope>NUCLEOTIDE SEQUENCE [LARGE SCALE GENOMIC DNA]</scope>
    <source>
        <tissue evidence="2">Muscle</tissue>
    </source>
</reference>
<dbReference type="Proteomes" id="UP000324222">
    <property type="component" value="Unassembled WGS sequence"/>
</dbReference>
<evidence type="ECO:0000256" key="1">
    <source>
        <dbReference type="SAM" id="MobiDB-lite"/>
    </source>
</evidence>
<evidence type="ECO:0000313" key="2">
    <source>
        <dbReference type="EMBL" id="MPC90879.1"/>
    </source>
</evidence>